<keyword evidence="5" id="KW-1185">Reference proteome</keyword>
<evidence type="ECO:0000313" key="3">
    <source>
        <dbReference type="EMBL" id="EEB15895.1"/>
    </source>
</evidence>
<dbReference type="EMBL" id="AAZO01004621">
    <property type="status" value="NOT_ANNOTATED_CDS"/>
    <property type="molecule type" value="Genomic_DNA"/>
</dbReference>
<feature type="signal peptide" evidence="2">
    <location>
        <begin position="1"/>
        <end position="19"/>
    </location>
</feature>
<evidence type="ECO:0000256" key="1">
    <source>
        <dbReference type="SAM" id="MobiDB-lite"/>
    </source>
</evidence>
<dbReference type="GeneID" id="8237695"/>
<dbReference type="KEGG" id="phu:Phum_PHUM394730"/>
<dbReference type="HOGENOM" id="CLU_647799_0_0_1"/>
<gene>
    <name evidence="4" type="primary">8237695</name>
    <name evidence="3" type="ORF">Phum_PHUM394730</name>
</gene>
<dbReference type="Proteomes" id="UP000009046">
    <property type="component" value="Unassembled WGS sequence"/>
</dbReference>
<proteinExistence type="predicted"/>
<dbReference type="CTD" id="8237695"/>
<feature type="region of interest" description="Disordered" evidence="1">
    <location>
        <begin position="230"/>
        <end position="252"/>
    </location>
</feature>
<dbReference type="RefSeq" id="XP_002428633.1">
    <property type="nucleotide sequence ID" value="XM_002428588.1"/>
</dbReference>
<dbReference type="AlphaFoldDB" id="E0VR89"/>
<reference evidence="3" key="1">
    <citation type="submission" date="2007-04" db="EMBL/GenBank/DDBJ databases">
        <title>Annotation of Pediculus humanus corporis strain USDA.</title>
        <authorList>
            <person name="Kirkness E."/>
            <person name="Hannick L."/>
            <person name="Hass B."/>
            <person name="Bruggner R."/>
            <person name="Lawson D."/>
            <person name="Bidwell S."/>
            <person name="Joardar V."/>
            <person name="Caler E."/>
            <person name="Walenz B."/>
            <person name="Inman J."/>
            <person name="Schobel S."/>
            <person name="Galinsky K."/>
            <person name="Amedeo P."/>
            <person name="Strausberg R."/>
        </authorList>
    </citation>
    <scope>NUCLEOTIDE SEQUENCE</scope>
    <source>
        <strain evidence="3">USDA</strain>
    </source>
</reference>
<dbReference type="PANTHER" id="PTHR20916:SF26">
    <property type="entry name" value="CYSTEINE-RICH PROTEIN 2-BINDING PROTEIN"/>
    <property type="match status" value="1"/>
</dbReference>
<feature type="chain" id="PRO_5014570189" evidence="2">
    <location>
        <begin position="20"/>
        <end position="424"/>
    </location>
</feature>
<dbReference type="EMBL" id="DS235459">
    <property type="protein sequence ID" value="EEB15895.1"/>
    <property type="molecule type" value="Genomic_DNA"/>
</dbReference>
<reference evidence="3" key="2">
    <citation type="submission" date="2007-04" db="EMBL/GenBank/DDBJ databases">
        <title>The genome of the human body louse.</title>
        <authorList>
            <consortium name="The Human Body Louse Genome Consortium"/>
            <person name="Kirkness E."/>
            <person name="Walenz B."/>
            <person name="Hass B."/>
            <person name="Bruggner R."/>
            <person name="Strausberg R."/>
        </authorList>
    </citation>
    <scope>NUCLEOTIDE SEQUENCE</scope>
    <source>
        <strain evidence="3">USDA</strain>
    </source>
</reference>
<dbReference type="PANTHER" id="PTHR20916">
    <property type="entry name" value="CYSTEINE AND GLYCINE-RICH PROTEIN 2 BINDING PROTEIN"/>
    <property type="match status" value="1"/>
</dbReference>
<accession>E0VR89</accession>
<evidence type="ECO:0000256" key="2">
    <source>
        <dbReference type="SAM" id="SignalP"/>
    </source>
</evidence>
<dbReference type="InParanoid" id="E0VR89"/>
<dbReference type="GO" id="GO:0004402">
    <property type="term" value="F:histone acetyltransferase activity"/>
    <property type="evidence" value="ECO:0007669"/>
    <property type="project" value="TreeGrafter"/>
</dbReference>
<feature type="region of interest" description="Disordered" evidence="1">
    <location>
        <begin position="119"/>
        <end position="138"/>
    </location>
</feature>
<dbReference type="VEuPathDB" id="VectorBase:PHUM394730"/>
<sequence length="424" mass="49080">MKPGVFILFIFDVLQFSQTEIRHRQQDKYATKQNYTTIPWSSSTTTYLNKKNNNNLQKENYYLTTNVSKNDWTVTMPHVVSSKNGDDYDFRSITSQSSSRSVKKTTTNHFSYVDTTDDDNKIVVNDDDDDDDDVDNDDVIKYYDSNDNRTNYDDDDDRDFIGVKHETTREYSIATFKKINDEKITGKFVDDSPEEKFIFYNESHLESSTQSHVSTNDGIFHRVKENVAVMKNKNRRSDDDDNNNTTSPSFVGNNNKNFYFAQPLVALAESVDGIVDDDDNNNNNNNNIDDDCFENIVENFSITDDIVSENILTDRNEAEKLTNVLARNKGDLDKMTDVMDSIMAEHDRISSISVVKLKKTDGSRISQTVYRKGSEILISRRSDRTFLLPVNNNNNNSWTKIFKNCLTKFWTFGYYFFIENDTVR</sequence>
<reference evidence="4" key="3">
    <citation type="submission" date="2020-05" db="UniProtKB">
        <authorList>
            <consortium name="EnsemblMetazoa"/>
        </authorList>
    </citation>
    <scope>IDENTIFICATION</scope>
    <source>
        <strain evidence="4">USDA</strain>
    </source>
</reference>
<protein>
    <submittedName>
        <fullName evidence="3 4">Uncharacterized protein</fullName>
    </submittedName>
</protein>
<evidence type="ECO:0000313" key="5">
    <source>
        <dbReference type="Proteomes" id="UP000009046"/>
    </source>
</evidence>
<feature type="compositionally biased region" description="Acidic residues" evidence="1">
    <location>
        <begin position="125"/>
        <end position="137"/>
    </location>
</feature>
<evidence type="ECO:0000313" key="4">
    <source>
        <dbReference type="EnsemblMetazoa" id="PHUM394730-PA"/>
    </source>
</evidence>
<organism>
    <name type="scientific">Pediculus humanus subsp. corporis</name>
    <name type="common">Body louse</name>
    <dbReference type="NCBI Taxonomy" id="121224"/>
    <lineage>
        <taxon>Eukaryota</taxon>
        <taxon>Metazoa</taxon>
        <taxon>Ecdysozoa</taxon>
        <taxon>Arthropoda</taxon>
        <taxon>Hexapoda</taxon>
        <taxon>Insecta</taxon>
        <taxon>Pterygota</taxon>
        <taxon>Neoptera</taxon>
        <taxon>Paraneoptera</taxon>
        <taxon>Psocodea</taxon>
        <taxon>Troctomorpha</taxon>
        <taxon>Phthiraptera</taxon>
        <taxon>Anoplura</taxon>
        <taxon>Pediculidae</taxon>
        <taxon>Pediculus</taxon>
    </lineage>
</organism>
<dbReference type="EnsemblMetazoa" id="PHUM394730-RA">
    <property type="protein sequence ID" value="PHUM394730-PA"/>
    <property type="gene ID" value="PHUM394730"/>
</dbReference>
<keyword evidence="2" id="KW-0732">Signal</keyword>
<name>E0VR89_PEDHC</name>